<dbReference type="SUPFAM" id="SSF53178">
    <property type="entry name" value="Peptidyl-tRNA hydrolase-like"/>
    <property type="match status" value="1"/>
</dbReference>
<dbReference type="GO" id="GO:0000049">
    <property type="term" value="F:tRNA binding"/>
    <property type="evidence" value="ECO:0007669"/>
    <property type="project" value="UniProtKB-KW"/>
</dbReference>
<proteinExistence type="predicted"/>
<dbReference type="PANTHER" id="PTHR17224">
    <property type="entry name" value="PEPTIDYL-TRNA HYDROLASE"/>
    <property type="match status" value="1"/>
</dbReference>
<dbReference type="InterPro" id="IPR001328">
    <property type="entry name" value="Pept_tRNA_hydro"/>
</dbReference>
<dbReference type="EC" id="3.1.1.29" evidence="4"/>
<protein>
    <submittedName>
        <fullName evidence="4">Aminoacyl-tRNA hydrolase</fullName>
        <ecNumber evidence="4">3.1.1.29</ecNumber>
    </submittedName>
</protein>
<sequence length="168" mass="18892">MAKLIVFLGNYGKEYENTRHNAAFALFKRMYPDIKLSNKFHSLFSDEGKAKLMLPMTYMNKSGIAVSEAKKFYKLSDDDILICHDDTELDVGKVSLQKGGAVRGHNGLRSIIEMTGSSAFSRLRIGIGRPKYGDMRIYVLSPFSQSEQIALKTAFDECEKLISSFLNC</sequence>
<gene>
    <name evidence="4" type="primary">pth</name>
    <name evidence="4" type="ORF">IAB12_03000</name>
</gene>
<dbReference type="CDD" id="cd00462">
    <property type="entry name" value="PTH"/>
    <property type="match status" value="1"/>
</dbReference>
<evidence type="ECO:0000256" key="2">
    <source>
        <dbReference type="ARBA" id="ARBA00022801"/>
    </source>
</evidence>
<dbReference type="Pfam" id="PF01195">
    <property type="entry name" value="Pept_tRNA_hydro"/>
    <property type="match status" value="1"/>
</dbReference>
<dbReference type="EMBL" id="DXHU01000013">
    <property type="protein sequence ID" value="HIV98732.1"/>
    <property type="molecule type" value="Genomic_DNA"/>
</dbReference>
<keyword evidence="2 4" id="KW-0378">Hydrolase</keyword>
<organism evidence="4 5">
    <name type="scientific">Candidatus Ornithospirochaeta avicola</name>
    <dbReference type="NCBI Taxonomy" id="2840896"/>
    <lineage>
        <taxon>Bacteria</taxon>
        <taxon>Pseudomonadati</taxon>
        <taxon>Spirochaetota</taxon>
        <taxon>Spirochaetia</taxon>
        <taxon>Spirochaetales</taxon>
        <taxon>Spirochaetaceae</taxon>
        <taxon>Spirochaetaceae incertae sedis</taxon>
        <taxon>Candidatus Ornithospirochaeta</taxon>
    </lineage>
</organism>
<dbReference type="AlphaFoldDB" id="A0A9D1PSX6"/>
<evidence type="ECO:0000256" key="3">
    <source>
        <dbReference type="ARBA" id="ARBA00022884"/>
    </source>
</evidence>
<keyword evidence="1" id="KW-0820">tRNA-binding</keyword>
<name>A0A9D1PSX6_9SPIO</name>
<dbReference type="PANTHER" id="PTHR17224:SF1">
    <property type="entry name" value="PEPTIDYL-TRNA HYDROLASE"/>
    <property type="match status" value="1"/>
</dbReference>
<dbReference type="NCBIfam" id="TIGR00447">
    <property type="entry name" value="pth"/>
    <property type="match status" value="1"/>
</dbReference>
<comment type="caution">
    <text evidence="4">The sequence shown here is derived from an EMBL/GenBank/DDBJ whole genome shotgun (WGS) entry which is preliminary data.</text>
</comment>
<accession>A0A9D1PSX6</accession>
<evidence type="ECO:0000313" key="5">
    <source>
        <dbReference type="Proteomes" id="UP000823936"/>
    </source>
</evidence>
<evidence type="ECO:0000256" key="1">
    <source>
        <dbReference type="ARBA" id="ARBA00022555"/>
    </source>
</evidence>
<reference evidence="4" key="1">
    <citation type="journal article" date="2021" name="PeerJ">
        <title>Extensive microbial diversity within the chicken gut microbiome revealed by metagenomics and culture.</title>
        <authorList>
            <person name="Gilroy R."/>
            <person name="Ravi A."/>
            <person name="Getino M."/>
            <person name="Pursley I."/>
            <person name="Horton D.L."/>
            <person name="Alikhan N.F."/>
            <person name="Baker D."/>
            <person name="Gharbi K."/>
            <person name="Hall N."/>
            <person name="Watson M."/>
            <person name="Adriaenssens E.M."/>
            <person name="Foster-Nyarko E."/>
            <person name="Jarju S."/>
            <person name="Secka A."/>
            <person name="Antonio M."/>
            <person name="Oren A."/>
            <person name="Chaudhuri R.R."/>
            <person name="La Ragione R."/>
            <person name="Hildebrand F."/>
            <person name="Pallen M.J."/>
        </authorList>
    </citation>
    <scope>NUCLEOTIDE SEQUENCE</scope>
    <source>
        <strain evidence="4">Gambia11-129</strain>
    </source>
</reference>
<dbReference type="Gene3D" id="3.40.50.1470">
    <property type="entry name" value="Peptidyl-tRNA hydrolase"/>
    <property type="match status" value="1"/>
</dbReference>
<evidence type="ECO:0000313" key="4">
    <source>
        <dbReference type="EMBL" id="HIV98732.1"/>
    </source>
</evidence>
<reference evidence="4" key="2">
    <citation type="submission" date="2021-04" db="EMBL/GenBank/DDBJ databases">
        <authorList>
            <person name="Gilroy R."/>
        </authorList>
    </citation>
    <scope>NUCLEOTIDE SEQUENCE</scope>
    <source>
        <strain evidence="4">Gambia11-129</strain>
    </source>
</reference>
<dbReference type="GO" id="GO:0004045">
    <property type="term" value="F:peptidyl-tRNA hydrolase activity"/>
    <property type="evidence" value="ECO:0007669"/>
    <property type="project" value="UniProtKB-EC"/>
</dbReference>
<dbReference type="InterPro" id="IPR036416">
    <property type="entry name" value="Pept_tRNA_hydro_sf"/>
</dbReference>
<dbReference type="Proteomes" id="UP000823936">
    <property type="component" value="Unassembled WGS sequence"/>
</dbReference>
<keyword evidence="3" id="KW-0694">RNA-binding</keyword>